<proteinExistence type="inferred from homology"/>
<organism evidence="7 8">
    <name type="scientific">Pseudorhizobium endolithicum</name>
    <dbReference type="NCBI Taxonomy" id="1191678"/>
    <lineage>
        <taxon>Bacteria</taxon>
        <taxon>Pseudomonadati</taxon>
        <taxon>Pseudomonadota</taxon>
        <taxon>Alphaproteobacteria</taxon>
        <taxon>Hyphomicrobiales</taxon>
        <taxon>Rhizobiaceae</taxon>
        <taxon>Rhizobium/Agrobacterium group</taxon>
        <taxon>Pseudorhizobium</taxon>
    </lineage>
</organism>
<evidence type="ECO:0000313" key="8">
    <source>
        <dbReference type="Proteomes" id="UP000606921"/>
    </source>
</evidence>
<evidence type="ECO:0000256" key="1">
    <source>
        <dbReference type="ARBA" id="ARBA00004141"/>
    </source>
</evidence>
<feature type="transmembrane region" description="Helical" evidence="6">
    <location>
        <begin position="192"/>
        <end position="212"/>
    </location>
</feature>
<name>A0ABM8PQ94_9HYPH</name>
<keyword evidence="4 6" id="KW-1133">Transmembrane helix</keyword>
<reference evidence="7 8" key="1">
    <citation type="submission" date="2020-11" db="EMBL/GenBank/DDBJ databases">
        <authorList>
            <person name="Lassalle F."/>
        </authorList>
    </citation>
    <scope>NUCLEOTIDE SEQUENCE [LARGE SCALE GENOMIC DNA]</scope>
    <source>
        <strain evidence="7 8">JC140</strain>
    </source>
</reference>
<protein>
    <submittedName>
        <fullName evidence="7">Lysoplasmalogenase</fullName>
    </submittedName>
</protein>
<comment type="subcellular location">
    <subcellularLocation>
        <location evidence="1">Membrane</location>
        <topology evidence="1">Multi-pass membrane protein</topology>
    </subcellularLocation>
</comment>
<accession>A0ABM8PQ94</accession>
<evidence type="ECO:0000256" key="5">
    <source>
        <dbReference type="ARBA" id="ARBA00023136"/>
    </source>
</evidence>
<keyword evidence="8" id="KW-1185">Reference proteome</keyword>
<evidence type="ECO:0000256" key="3">
    <source>
        <dbReference type="ARBA" id="ARBA00022692"/>
    </source>
</evidence>
<keyword evidence="5 6" id="KW-0472">Membrane</keyword>
<evidence type="ECO:0000256" key="6">
    <source>
        <dbReference type="SAM" id="Phobius"/>
    </source>
</evidence>
<dbReference type="Proteomes" id="UP000606921">
    <property type="component" value="Unassembled WGS sequence"/>
</dbReference>
<keyword evidence="3 6" id="KW-0812">Transmembrane</keyword>
<dbReference type="InterPro" id="IPR012506">
    <property type="entry name" value="TMEM86B-like"/>
</dbReference>
<feature type="transmembrane region" description="Helical" evidence="6">
    <location>
        <begin position="74"/>
        <end position="94"/>
    </location>
</feature>
<dbReference type="PANTHER" id="PTHR31885">
    <property type="entry name" value="GH04784P"/>
    <property type="match status" value="1"/>
</dbReference>
<evidence type="ECO:0000313" key="7">
    <source>
        <dbReference type="EMBL" id="CAD7042237.1"/>
    </source>
</evidence>
<dbReference type="RefSeq" id="WP_142593019.1">
    <property type="nucleotide sequence ID" value="NZ_CABFWF030000012.1"/>
</dbReference>
<dbReference type="EMBL" id="CABFWF030000012">
    <property type="protein sequence ID" value="CAD7042237.1"/>
    <property type="molecule type" value="Genomic_DNA"/>
</dbReference>
<sequence>MIPLLLLLASVLLGLSYFRCLEKPAGHARAAMKTAPVLLLAIYAVAADGPGWLVAALLLGALGDLCLAYDGERAFMAGLVAFLLSHIAYVVLFLPRADPELVTSETWRLACAGALAVLVPALILVLWRPAGPLATPVAVYGIVIGSMELTALAVADPLIFLGAALFLFSDTALATEKFLVAPDRPRGRPLRLFVWASYYGAQLVFTLAVAGLPSG</sequence>
<dbReference type="Pfam" id="PF07947">
    <property type="entry name" value="YhhN"/>
    <property type="match status" value="1"/>
</dbReference>
<evidence type="ECO:0000256" key="4">
    <source>
        <dbReference type="ARBA" id="ARBA00022989"/>
    </source>
</evidence>
<feature type="transmembrane region" description="Helical" evidence="6">
    <location>
        <begin position="36"/>
        <end position="62"/>
    </location>
</feature>
<feature type="transmembrane region" description="Helical" evidence="6">
    <location>
        <begin position="106"/>
        <end position="126"/>
    </location>
</feature>
<comment type="caution">
    <text evidence="7">The sequence shown here is derived from an EMBL/GenBank/DDBJ whole genome shotgun (WGS) entry which is preliminary data.</text>
</comment>
<comment type="similarity">
    <text evidence="2">Belongs to the TMEM86 family.</text>
</comment>
<dbReference type="PANTHER" id="PTHR31885:SF6">
    <property type="entry name" value="GH04784P"/>
    <property type="match status" value="1"/>
</dbReference>
<evidence type="ECO:0000256" key="2">
    <source>
        <dbReference type="ARBA" id="ARBA00007375"/>
    </source>
</evidence>
<gene>
    <name evidence="7" type="ORF">REJC140_01112</name>
</gene>